<dbReference type="GO" id="GO:0046872">
    <property type="term" value="F:metal ion binding"/>
    <property type="evidence" value="ECO:0007669"/>
    <property type="project" value="InterPro"/>
</dbReference>
<dbReference type="AlphaFoldDB" id="A0A1S2PSZ8"/>
<dbReference type="Proteomes" id="UP000179935">
    <property type="component" value="Unassembled WGS sequence"/>
</dbReference>
<dbReference type="InterPro" id="IPR024344">
    <property type="entry name" value="MDMPI_metal-binding"/>
</dbReference>
<feature type="domain" description="tRNA wybutosine-synthesis" evidence="1">
    <location>
        <begin position="183"/>
        <end position="232"/>
    </location>
</feature>
<dbReference type="InterPro" id="IPR034660">
    <property type="entry name" value="DinB/YfiT-like"/>
</dbReference>
<dbReference type="EMBL" id="MLYP01000019">
    <property type="protein sequence ID" value="OIJ96620.1"/>
    <property type="molecule type" value="Genomic_DNA"/>
</dbReference>
<protein>
    <submittedName>
        <fullName evidence="3">TIGR03084 family protein</fullName>
    </submittedName>
</protein>
<dbReference type="Pfam" id="PF11716">
    <property type="entry name" value="MDMPI_N"/>
    <property type="match status" value="1"/>
</dbReference>
<feature type="domain" description="Mycothiol-dependent maleylpyruvate isomerase metal-binding" evidence="2">
    <location>
        <begin position="11"/>
        <end position="147"/>
    </location>
</feature>
<accession>A0A1S2PSZ8</accession>
<comment type="caution">
    <text evidence="3">The sequence shown here is derived from an EMBL/GenBank/DDBJ whole genome shotgun (WGS) entry which is preliminary data.</text>
</comment>
<dbReference type="Gene3D" id="1.20.120.450">
    <property type="entry name" value="dinb family like domain"/>
    <property type="match status" value="1"/>
</dbReference>
<evidence type="ECO:0000259" key="1">
    <source>
        <dbReference type="Pfam" id="PF08608"/>
    </source>
</evidence>
<evidence type="ECO:0000259" key="2">
    <source>
        <dbReference type="Pfam" id="PF11716"/>
    </source>
</evidence>
<dbReference type="NCBIfam" id="TIGR03083">
    <property type="entry name" value="maleylpyruvate isomerase family mycothiol-dependent enzyme"/>
    <property type="match status" value="1"/>
</dbReference>
<dbReference type="RefSeq" id="WP_071365440.1">
    <property type="nucleotide sequence ID" value="NZ_MLYP01000019.1"/>
</dbReference>
<dbReference type="STRING" id="1428652.BIV24_07740"/>
<proteinExistence type="predicted"/>
<gene>
    <name evidence="3" type="ORF">BIV24_07740</name>
</gene>
<dbReference type="NCBIfam" id="TIGR03084">
    <property type="entry name" value="TIGR03084 family metal-binding protein"/>
    <property type="match status" value="1"/>
</dbReference>
<dbReference type="InterPro" id="IPR017518">
    <property type="entry name" value="CHP03084"/>
</dbReference>
<dbReference type="InterPro" id="IPR013917">
    <property type="entry name" value="tRNA_wybutosine-synth"/>
</dbReference>
<evidence type="ECO:0000313" key="3">
    <source>
        <dbReference type="EMBL" id="OIJ96620.1"/>
    </source>
</evidence>
<organism evidence="3 4">
    <name type="scientific">Streptomyces colonosanans</name>
    <dbReference type="NCBI Taxonomy" id="1428652"/>
    <lineage>
        <taxon>Bacteria</taxon>
        <taxon>Bacillati</taxon>
        <taxon>Actinomycetota</taxon>
        <taxon>Actinomycetes</taxon>
        <taxon>Kitasatosporales</taxon>
        <taxon>Streptomycetaceae</taxon>
        <taxon>Streptomyces</taxon>
    </lineage>
</organism>
<dbReference type="Pfam" id="PF08608">
    <property type="entry name" value="Wyosine_form"/>
    <property type="match status" value="1"/>
</dbReference>
<keyword evidence="4" id="KW-1185">Reference proteome</keyword>
<evidence type="ECO:0000313" key="4">
    <source>
        <dbReference type="Proteomes" id="UP000179935"/>
    </source>
</evidence>
<dbReference type="OrthoDB" id="113180at2"/>
<sequence length="265" mass="28214">MSDASSVIDDLARESEELDRLVAELGEGRWALATPAPGWTIAHQIAHLAWTDRGALLAVTDAEAFAVEAEKALASLGTWVDEAAREGAALPPAQLLAGWREGRAALDRALRAAPSGTRFPWYGPPMSAASMATGRLMETWAHGQDVADTLGVVRTPTDRLRHVARIGVRARDFAFGVRGAIAPTEEFRVELVAPAGNDVWTYGPRDAAQRVTGPALDFCLLVTQRANRADLALRAQGPDADRWLDIAQAFAGLPGAGRPPQGGAR</sequence>
<reference evidence="3 4" key="1">
    <citation type="submission" date="2016-10" db="EMBL/GenBank/DDBJ databases">
        <title>Genome sequence of Streptomyces sp. MUSC 93.</title>
        <authorList>
            <person name="Lee L.-H."/>
            <person name="Ser H.-L."/>
            <person name="Law J.W.-F."/>
        </authorList>
    </citation>
    <scope>NUCLEOTIDE SEQUENCE [LARGE SCALE GENOMIC DNA]</scope>
    <source>
        <strain evidence="3 4">MUSC 93</strain>
    </source>
</reference>
<dbReference type="InterPro" id="IPR017517">
    <property type="entry name" value="Maleyloyr_isom"/>
</dbReference>
<name>A0A1S2PSZ8_9ACTN</name>
<dbReference type="SUPFAM" id="SSF109854">
    <property type="entry name" value="DinB/YfiT-like putative metalloenzymes"/>
    <property type="match status" value="1"/>
</dbReference>